<dbReference type="Proteomes" id="UP000008909">
    <property type="component" value="Unassembled WGS sequence"/>
</dbReference>
<evidence type="ECO:0000256" key="2">
    <source>
        <dbReference type="ARBA" id="ARBA00022763"/>
    </source>
</evidence>
<dbReference type="InterPro" id="IPR047252">
    <property type="entry name" value="TP53BP1-like"/>
</dbReference>
<sequence>MLRTRSLSSRKNWFGCVKIDDCESVVVLYEGCKQEERNVPVVNWTFTKRLDLTVLIEVVVAAIDEACCFYLAGKIPIYGRWHRQLYYYAGILELPQPGFRRLVLFEDGSQSRLKPSDLLYVNLLPVSAEVCADWDNNGDFWGDCVVEAHLMDSRRPYLIFCRMNGERKAMARKDVTIHHSQVCRLRDSGLLPVSADAAPERSGAGSSTKKQPPSKRKTQKPEEQLSQPSGALLATPEVSLTNVLFSKRQPKVKRYRSSWATPVTRLAAEAKAREGGYSSEGPKHQKLSKSFTMTSSLRSPTLGRDSTTSGRCKRLRQRSGRSETTNASGTKKQRLLKSPPHNVLSPLKSNEYDSDVASESGRMYLLQNPRFLSLFTIRLFVNNSSIIVSDRFTKQPSNLMLGNFSLLTQKLRQAKSLSRCLGIPVPSARLFYGWKIMITGRVTVLNAPGQGGRNILEQLVVACGGEIITQIVPFLRSRPDAGDSPILGSDVHSSSSQSTTNVALVAPECCRTLKYFQALATLGRIPLLHTDWILDACREEAVAFADENMQPGVSLDWPMRLLLSCPGRYELPRGISSVDGERISWFAVPIRYRFPAYQALPPLSLFDLRVDWLGSQNKCELVAIVTDDMEVFGPAWANILQLANGAPLSSDELGSHVVKPIPIVSTDEAPQKLRHLLYPVRSRPTPQRSVNKGSLVLIDVADLSSECIAELDVLPCQLVTCDYFIQSLICGHLLNPADSSAFVPPRH</sequence>
<dbReference type="GO" id="GO:0005634">
    <property type="term" value="C:nucleus"/>
    <property type="evidence" value="ECO:0007669"/>
    <property type="project" value="UniProtKB-SubCell"/>
</dbReference>
<dbReference type="CDD" id="cd17745">
    <property type="entry name" value="BRCT_p53bp1_rpt1"/>
    <property type="match status" value="1"/>
</dbReference>
<feature type="region of interest" description="Disordered" evidence="4">
    <location>
        <begin position="271"/>
        <end position="350"/>
    </location>
</feature>
<organism evidence="6 7">
    <name type="scientific">Clonorchis sinensis</name>
    <name type="common">Chinese liver fluke</name>
    <dbReference type="NCBI Taxonomy" id="79923"/>
    <lineage>
        <taxon>Eukaryota</taxon>
        <taxon>Metazoa</taxon>
        <taxon>Spiralia</taxon>
        <taxon>Lophotrochozoa</taxon>
        <taxon>Platyhelminthes</taxon>
        <taxon>Trematoda</taxon>
        <taxon>Digenea</taxon>
        <taxon>Opisthorchiida</taxon>
        <taxon>Opisthorchiata</taxon>
        <taxon>Opisthorchiidae</taxon>
        <taxon>Clonorchis</taxon>
    </lineage>
</organism>
<evidence type="ECO:0000259" key="5">
    <source>
        <dbReference type="PROSITE" id="PS50172"/>
    </source>
</evidence>
<dbReference type="Pfam" id="PF09038">
    <property type="entry name" value="53-BP1_Tudor"/>
    <property type="match status" value="1"/>
</dbReference>
<evidence type="ECO:0000256" key="1">
    <source>
        <dbReference type="ARBA" id="ARBA00004123"/>
    </source>
</evidence>
<dbReference type="InterPro" id="IPR036420">
    <property type="entry name" value="BRCT_dom_sf"/>
</dbReference>
<dbReference type="Gene3D" id="3.40.50.10190">
    <property type="entry name" value="BRCT domain"/>
    <property type="match status" value="1"/>
</dbReference>
<accession>G7YPC1</accession>
<keyword evidence="2" id="KW-0227">DNA damage</keyword>
<gene>
    <name evidence="6" type="ORF">CLF_105467</name>
</gene>
<dbReference type="GO" id="GO:0042393">
    <property type="term" value="F:histone binding"/>
    <property type="evidence" value="ECO:0007669"/>
    <property type="project" value="TreeGrafter"/>
</dbReference>
<dbReference type="AlphaFoldDB" id="G7YPC1"/>
<dbReference type="GO" id="GO:0000077">
    <property type="term" value="P:DNA damage checkpoint signaling"/>
    <property type="evidence" value="ECO:0007669"/>
    <property type="project" value="TreeGrafter"/>
</dbReference>
<feature type="compositionally biased region" description="Polar residues" evidence="4">
    <location>
        <begin position="288"/>
        <end position="310"/>
    </location>
</feature>
<dbReference type="InterPro" id="IPR015125">
    <property type="entry name" value="53-BP1_Tudor"/>
</dbReference>
<comment type="subcellular location">
    <subcellularLocation>
        <location evidence="1">Nucleus</location>
    </subcellularLocation>
</comment>
<reference key="2">
    <citation type="submission" date="2011-10" db="EMBL/GenBank/DDBJ databases">
        <title>The genome and transcriptome sequence of Clonorchis sinensis provide insights into the carcinogenic liver fluke.</title>
        <authorList>
            <person name="Wang X."/>
            <person name="Huang Y."/>
            <person name="Chen W."/>
            <person name="Liu H."/>
            <person name="Guo L."/>
            <person name="Chen Y."/>
            <person name="Luo F."/>
            <person name="Zhou W."/>
            <person name="Sun J."/>
            <person name="Mao Q."/>
            <person name="Liang P."/>
            <person name="Zhou C."/>
            <person name="Tian Y."/>
            <person name="Men J."/>
            <person name="Lv X."/>
            <person name="Huang L."/>
            <person name="Zhou J."/>
            <person name="Hu Y."/>
            <person name="Li R."/>
            <person name="Zhang F."/>
            <person name="Lei H."/>
            <person name="Li X."/>
            <person name="Hu X."/>
            <person name="Liang C."/>
            <person name="Xu J."/>
            <person name="Wu Z."/>
            <person name="Yu X."/>
        </authorList>
    </citation>
    <scope>NUCLEOTIDE SEQUENCE</scope>
    <source>
        <strain>Henan</strain>
    </source>
</reference>
<dbReference type="SMART" id="SM00292">
    <property type="entry name" value="BRCT"/>
    <property type="match status" value="1"/>
</dbReference>
<feature type="domain" description="BRCT" evidence="5">
    <location>
        <begin position="426"/>
        <end position="535"/>
    </location>
</feature>
<dbReference type="PANTHER" id="PTHR15321:SF3">
    <property type="entry name" value="TP53-BINDING PROTEIN 1"/>
    <property type="match status" value="1"/>
</dbReference>
<name>G7YPC1_CLOSI</name>
<evidence type="ECO:0000313" key="6">
    <source>
        <dbReference type="EMBL" id="GAA54802.1"/>
    </source>
</evidence>
<dbReference type="InterPro" id="IPR047249">
    <property type="entry name" value="BRCT_p53bp1-like_rpt1"/>
</dbReference>
<reference evidence="6" key="1">
    <citation type="journal article" date="2011" name="Genome Biol.">
        <title>The draft genome of the carcinogenic human liver fluke Clonorchis sinensis.</title>
        <authorList>
            <person name="Wang X."/>
            <person name="Chen W."/>
            <person name="Huang Y."/>
            <person name="Sun J."/>
            <person name="Men J."/>
            <person name="Liu H."/>
            <person name="Luo F."/>
            <person name="Guo L."/>
            <person name="Lv X."/>
            <person name="Deng C."/>
            <person name="Zhou C."/>
            <person name="Fan Y."/>
            <person name="Li X."/>
            <person name="Huang L."/>
            <person name="Hu Y."/>
            <person name="Liang C."/>
            <person name="Hu X."/>
            <person name="Xu J."/>
            <person name="Yu X."/>
        </authorList>
    </citation>
    <scope>NUCLEOTIDE SEQUENCE [LARGE SCALE GENOMIC DNA]</scope>
    <source>
        <strain evidence="6">Henan</strain>
    </source>
</reference>
<proteinExistence type="predicted"/>
<dbReference type="PANTHER" id="PTHR15321">
    <property type="entry name" value="TUMOR SUPPRESSOR P53-BINDING PROTEIN 1"/>
    <property type="match status" value="1"/>
</dbReference>
<dbReference type="SUPFAM" id="SSF52113">
    <property type="entry name" value="BRCT domain"/>
    <property type="match status" value="1"/>
</dbReference>
<evidence type="ECO:0000256" key="3">
    <source>
        <dbReference type="ARBA" id="ARBA00023242"/>
    </source>
</evidence>
<dbReference type="EMBL" id="DF143925">
    <property type="protein sequence ID" value="GAA54802.1"/>
    <property type="molecule type" value="Genomic_DNA"/>
</dbReference>
<dbReference type="InterPro" id="IPR001357">
    <property type="entry name" value="BRCT_dom"/>
</dbReference>
<keyword evidence="7" id="KW-1185">Reference proteome</keyword>
<protein>
    <recommendedName>
        <fullName evidence="5">BRCT domain-containing protein</fullName>
    </recommendedName>
</protein>
<dbReference type="PROSITE" id="PS50172">
    <property type="entry name" value="BRCT"/>
    <property type="match status" value="1"/>
</dbReference>
<dbReference type="GO" id="GO:0045944">
    <property type="term" value="P:positive regulation of transcription by RNA polymerase II"/>
    <property type="evidence" value="ECO:0007669"/>
    <property type="project" value="TreeGrafter"/>
</dbReference>
<feature type="region of interest" description="Disordered" evidence="4">
    <location>
        <begin position="195"/>
        <end position="233"/>
    </location>
</feature>
<keyword evidence="3" id="KW-0539">Nucleus</keyword>
<evidence type="ECO:0000256" key="4">
    <source>
        <dbReference type="SAM" id="MobiDB-lite"/>
    </source>
</evidence>
<evidence type="ECO:0000313" key="7">
    <source>
        <dbReference type="Proteomes" id="UP000008909"/>
    </source>
</evidence>